<proteinExistence type="predicted"/>
<evidence type="ECO:0000313" key="8">
    <source>
        <dbReference type="EMBL" id="MED5050753.1"/>
    </source>
</evidence>
<feature type="transmembrane region" description="Helical" evidence="6">
    <location>
        <begin position="699"/>
        <end position="725"/>
    </location>
</feature>
<feature type="transmembrane region" description="Helical" evidence="6">
    <location>
        <begin position="652"/>
        <end position="679"/>
    </location>
</feature>
<evidence type="ECO:0000256" key="6">
    <source>
        <dbReference type="SAM" id="Phobius"/>
    </source>
</evidence>
<evidence type="ECO:0000313" key="9">
    <source>
        <dbReference type="Proteomes" id="UP001339962"/>
    </source>
</evidence>
<dbReference type="EMBL" id="JARTLI010000003">
    <property type="protein sequence ID" value="MED5050753.1"/>
    <property type="molecule type" value="Genomic_DNA"/>
</dbReference>
<evidence type="ECO:0000256" key="2">
    <source>
        <dbReference type="ARBA" id="ARBA00022475"/>
    </source>
</evidence>
<gene>
    <name evidence="8" type="ORF">P9850_02560</name>
</gene>
<evidence type="ECO:0000256" key="4">
    <source>
        <dbReference type="ARBA" id="ARBA00022989"/>
    </source>
</evidence>
<accession>A0ABD5IRC5</accession>
<keyword evidence="5 6" id="KW-0472">Membrane</keyword>
<organism evidence="8 9">
    <name type="scientific">Anoxybacteroides rupiense</name>
    <dbReference type="NCBI Taxonomy" id="311460"/>
    <lineage>
        <taxon>Bacteria</taxon>
        <taxon>Bacillati</taxon>
        <taxon>Bacillota</taxon>
        <taxon>Bacilli</taxon>
        <taxon>Bacillales</taxon>
        <taxon>Anoxybacillaceae</taxon>
        <taxon>Anoxybacteroides</taxon>
    </lineage>
</organism>
<feature type="transmembrane region" description="Helical" evidence="6">
    <location>
        <begin position="612"/>
        <end position="631"/>
    </location>
</feature>
<dbReference type="RefSeq" id="WP_328217042.1">
    <property type="nucleotide sequence ID" value="NZ_JARTLI010000003.1"/>
</dbReference>
<evidence type="ECO:0000259" key="7">
    <source>
        <dbReference type="Pfam" id="PF02687"/>
    </source>
</evidence>
<reference evidence="8 9" key="1">
    <citation type="submission" date="2023-03" db="EMBL/GenBank/DDBJ databases">
        <title>Bacillus Genome Sequencing.</title>
        <authorList>
            <person name="Dunlap C."/>
        </authorList>
    </citation>
    <scope>NUCLEOTIDE SEQUENCE [LARGE SCALE GENOMIC DNA]</scope>
    <source>
        <strain evidence="8 9">NRS-38</strain>
    </source>
</reference>
<keyword evidence="3 6" id="KW-0812">Transmembrane</keyword>
<comment type="caution">
    <text evidence="8">The sequence shown here is derived from an EMBL/GenBank/DDBJ whole genome shotgun (WGS) entry which is preliminary data.</text>
</comment>
<feature type="transmembrane region" description="Helical" evidence="6">
    <location>
        <begin position="589"/>
        <end position="606"/>
    </location>
</feature>
<feature type="transmembrane region" description="Helical" evidence="6">
    <location>
        <begin position="536"/>
        <end position="558"/>
    </location>
</feature>
<name>A0ABD5IRC5_9BACL</name>
<dbReference type="GO" id="GO:0005886">
    <property type="term" value="C:plasma membrane"/>
    <property type="evidence" value="ECO:0007669"/>
    <property type="project" value="UniProtKB-SubCell"/>
</dbReference>
<dbReference type="Proteomes" id="UP001339962">
    <property type="component" value="Unassembled WGS sequence"/>
</dbReference>
<protein>
    <submittedName>
        <fullName evidence="8">ABC transporter permease</fullName>
    </submittedName>
</protein>
<evidence type="ECO:0000256" key="3">
    <source>
        <dbReference type="ARBA" id="ARBA00022692"/>
    </source>
</evidence>
<feature type="domain" description="ABC3 transporter permease C-terminal" evidence="7">
    <location>
        <begin position="705"/>
        <end position="800"/>
    </location>
</feature>
<sequence>MIRIVWRRLVHRKMATMTMLAALISVYTLIPFGLFQAKEAKSTVDSSIEKYGRGTYDLLVRPASSRTQVEKTLGVVEENYIGDGKGGFSIAEWKRIKADPLIEAAAPVASLGYFRGKQFSLELPFLENPSRFTYQFYTSDGYKNYPLGSSGTFVYFEQLDPGTTQYVTTAQRFGSAAMMIEMPENYYLLVAIDPESEQQLTGIDFSKLEEPLELDRPQDPKAMMLKMTLENYGNPPVVKVLQRDDLNIPVFLRLQVDTLEVSIEKYLRSLHLQQGQWMMSASPEKIAEVLKELKKERVVQSKTIDLDLSKFQKPFDGTALILNDQWQLNVAQRYSIGGDTSVYYVASKIVYQHLDSIPTIHIVQPGEPPSYKQVEKRGVSMATATKLPFIIEQVGTFSPKKEPSNKLASSPLGIYGGMEATTEEGRTLTPTTVPGSFIPAPASGVTTLEAAELIKGKKPIDAIRVRIAGIKKYDEAARRKIEQVAAKLLKQGYEVDVVAGASFKEMTLDVEGIGKVKEPWTTLGVAQRLTHTWNDMSLVTTFLFSCFALLWLAMRLVFEKNLLALENEYLTLLGWREGQIRKRNAIEQYLLMTVALAASFSILYGLDAALPLYGVAAGLWMFSIVLVTFLLHRKEERKERTIAYRRFSSIRYYRRWIVPMMGILSLAAVLLAVQIAALTAALQETAETALGEYIRNATFWVQISIILSSTGLAAIGVSEGVHTLLSERKSEFQMYEMIGWTRRTRLWHFAKEIAVWALSPIILGLAFASLALYLLHVSFMWSVMGLSSSFVILAIMIAVIVWTRHFDAV</sequence>
<keyword evidence="4 6" id="KW-1133">Transmembrane helix</keyword>
<feature type="transmembrane region" description="Helical" evidence="6">
    <location>
        <begin position="753"/>
        <end position="775"/>
    </location>
</feature>
<dbReference type="InterPro" id="IPR003838">
    <property type="entry name" value="ABC3_permease_C"/>
</dbReference>
<comment type="subcellular location">
    <subcellularLocation>
        <location evidence="1">Cell membrane</location>
        <topology evidence="1">Multi-pass membrane protein</topology>
    </subcellularLocation>
</comment>
<keyword evidence="2" id="KW-1003">Cell membrane</keyword>
<evidence type="ECO:0000256" key="5">
    <source>
        <dbReference type="ARBA" id="ARBA00023136"/>
    </source>
</evidence>
<feature type="transmembrane region" description="Helical" evidence="6">
    <location>
        <begin position="781"/>
        <end position="803"/>
    </location>
</feature>
<dbReference type="AlphaFoldDB" id="A0ABD5IRC5"/>
<evidence type="ECO:0000256" key="1">
    <source>
        <dbReference type="ARBA" id="ARBA00004651"/>
    </source>
</evidence>
<dbReference type="Pfam" id="PF02687">
    <property type="entry name" value="FtsX"/>
    <property type="match status" value="1"/>
</dbReference>